<evidence type="ECO:0000256" key="4">
    <source>
        <dbReference type="ARBA" id="ARBA00010584"/>
    </source>
</evidence>
<evidence type="ECO:0000259" key="18">
    <source>
        <dbReference type="SMART" id="SM00859"/>
    </source>
</evidence>
<evidence type="ECO:0000256" key="15">
    <source>
        <dbReference type="HAMAP-Rule" id="MF_02121"/>
    </source>
</evidence>
<keyword evidence="8 15" id="KW-0791">Threonine biosynthesis</keyword>
<dbReference type="NCBIfam" id="TIGR01296">
    <property type="entry name" value="asd_B"/>
    <property type="match status" value="1"/>
</dbReference>
<comment type="caution">
    <text evidence="15">Lacks conserved residue(s) required for the propagation of feature annotation.</text>
</comment>
<evidence type="ECO:0000256" key="9">
    <source>
        <dbReference type="ARBA" id="ARBA00022857"/>
    </source>
</evidence>
<dbReference type="SUPFAM" id="SSF55347">
    <property type="entry name" value="Glyceraldehyde-3-phosphate dehydrogenase-like, C-terminal domain"/>
    <property type="match status" value="1"/>
</dbReference>
<organism evidence="19 20">
    <name type="scientific">Streptomyces mashuensis</name>
    <dbReference type="NCBI Taxonomy" id="33904"/>
    <lineage>
        <taxon>Bacteria</taxon>
        <taxon>Bacillati</taxon>
        <taxon>Actinomycetota</taxon>
        <taxon>Actinomycetes</taxon>
        <taxon>Kitasatosporales</taxon>
        <taxon>Streptomycetaceae</taxon>
        <taxon>Streptomyces</taxon>
    </lineage>
</organism>
<evidence type="ECO:0000256" key="7">
    <source>
        <dbReference type="ARBA" id="ARBA00022605"/>
    </source>
</evidence>
<evidence type="ECO:0000313" key="20">
    <source>
        <dbReference type="Proteomes" id="UP000638313"/>
    </source>
</evidence>
<dbReference type="RefSeq" id="WP_190131931.1">
    <property type="nucleotide sequence ID" value="NZ_BNBD01000012.1"/>
</dbReference>
<dbReference type="Gene3D" id="3.30.360.10">
    <property type="entry name" value="Dihydrodipicolinate Reductase, domain 2"/>
    <property type="match status" value="1"/>
</dbReference>
<dbReference type="EC" id="1.2.1.11" evidence="6 15"/>
<evidence type="ECO:0000256" key="13">
    <source>
        <dbReference type="ARBA" id="ARBA00023167"/>
    </source>
</evidence>
<dbReference type="Gene3D" id="3.40.50.720">
    <property type="entry name" value="NAD(P)-binding Rossmann-like Domain"/>
    <property type="match status" value="1"/>
</dbReference>
<dbReference type="PIRSF" id="PIRSF000148">
    <property type="entry name" value="ASA_dh"/>
    <property type="match status" value="1"/>
</dbReference>
<keyword evidence="13 15" id="KW-0486">Methionine biosynthesis</keyword>
<dbReference type="GO" id="GO:0009089">
    <property type="term" value="P:lysine biosynthetic process via diaminopimelate"/>
    <property type="evidence" value="ECO:0007669"/>
    <property type="project" value="UniProtKB-UniRule"/>
</dbReference>
<feature type="binding site" evidence="15">
    <location>
        <begin position="91"/>
        <end position="92"/>
    </location>
    <ligand>
        <name>NADP(+)</name>
        <dbReference type="ChEBI" id="CHEBI:58349"/>
    </ligand>
</feature>
<feature type="domain" description="Semialdehyde dehydrogenase NAD-binding" evidence="18">
    <location>
        <begin position="56"/>
        <end position="171"/>
    </location>
</feature>
<dbReference type="SUPFAM" id="SSF51735">
    <property type="entry name" value="NAD(P)-binding Rossmann-fold domains"/>
    <property type="match status" value="1"/>
</dbReference>
<reference evidence="19" key="1">
    <citation type="journal article" date="2014" name="Int. J. Syst. Evol. Microbiol.">
        <title>Complete genome sequence of Corynebacterium casei LMG S-19264T (=DSM 44701T), isolated from a smear-ripened cheese.</title>
        <authorList>
            <consortium name="US DOE Joint Genome Institute (JGI-PGF)"/>
            <person name="Walter F."/>
            <person name="Albersmeier A."/>
            <person name="Kalinowski J."/>
            <person name="Ruckert C."/>
        </authorList>
    </citation>
    <scope>NUCLEOTIDE SEQUENCE</scope>
    <source>
        <strain evidence="19">JCM 4059</strain>
    </source>
</reference>
<evidence type="ECO:0000256" key="2">
    <source>
        <dbReference type="ARBA" id="ARBA00005076"/>
    </source>
</evidence>
<feature type="region of interest" description="Disordered" evidence="17">
    <location>
        <begin position="1"/>
        <end position="55"/>
    </location>
</feature>
<gene>
    <name evidence="15 19" type="primary">asd</name>
    <name evidence="19" type="ORF">GCM10010218_49730</name>
</gene>
<evidence type="ECO:0000256" key="3">
    <source>
        <dbReference type="ARBA" id="ARBA00005097"/>
    </source>
</evidence>
<comment type="pathway">
    <text evidence="3 15">Amino-acid biosynthesis; L-threonine biosynthesis; L-threonine from L-aspartate: step 2/5.</text>
</comment>
<dbReference type="GO" id="GO:0004073">
    <property type="term" value="F:aspartate-semialdehyde dehydrogenase activity"/>
    <property type="evidence" value="ECO:0007669"/>
    <property type="project" value="UniProtKB-UniRule"/>
</dbReference>
<feature type="compositionally biased region" description="Low complexity" evidence="17">
    <location>
        <begin position="21"/>
        <end position="45"/>
    </location>
</feature>
<dbReference type="InterPro" id="IPR000534">
    <property type="entry name" value="Semialdehyde_DH_NAD-bd"/>
</dbReference>
<dbReference type="Pfam" id="PF01118">
    <property type="entry name" value="Semialdhyde_dh"/>
    <property type="match status" value="1"/>
</dbReference>
<feature type="binding site" evidence="15">
    <location>
        <position position="299"/>
    </location>
    <ligand>
        <name>substrate</name>
    </ligand>
</feature>
<evidence type="ECO:0000256" key="11">
    <source>
        <dbReference type="ARBA" id="ARBA00023002"/>
    </source>
</evidence>
<keyword evidence="9 15" id="KW-0521">NADP</keyword>
<evidence type="ECO:0000256" key="1">
    <source>
        <dbReference type="ARBA" id="ARBA00005021"/>
    </source>
</evidence>
<evidence type="ECO:0000256" key="10">
    <source>
        <dbReference type="ARBA" id="ARBA00022915"/>
    </source>
</evidence>
<evidence type="ECO:0000256" key="16">
    <source>
        <dbReference type="PIRSR" id="PIRSR000148-1"/>
    </source>
</evidence>
<comment type="pathway">
    <text evidence="1 15">Amino-acid biosynthesis; L-methionine biosynthesis via de novo pathway; L-homoserine from L-aspartate: step 2/3.</text>
</comment>
<dbReference type="PANTHER" id="PTHR46278">
    <property type="entry name" value="DEHYDROGENASE, PUTATIVE-RELATED"/>
    <property type="match status" value="1"/>
</dbReference>
<feature type="binding site" evidence="15">
    <location>
        <begin position="211"/>
        <end position="212"/>
    </location>
    <ligand>
        <name>NADP(+)</name>
        <dbReference type="ChEBI" id="CHEBI:58349"/>
    </ligand>
</feature>
<keyword evidence="20" id="KW-1185">Reference proteome</keyword>
<dbReference type="GO" id="GO:0019877">
    <property type="term" value="P:diaminopimelate biosynthetic process"/>
    <property type="evidence" value="ECO:0007669"/>
    <property type="project" value="UniProtKB-UniRule"/>
</dbReference>
<feature type="binding site" evidence="15">
    <location>
        <position position="208"/>
    </location>
    <ligand>
        <name>substrate</name>
    </ligand>
</feature>
<dbReference type="Proteomes" id="UP000638313">
    <property type="component" value="Unassembled WGS sequence"/>
</dbReference>
<dbReference type="InterPro" id="IPR005986">
    <property type="entry name" value="Asp_semialdehyde_DH_beta"/>
</dbReference>
<dbReference type="GO" id="GO:0009088">
    <property type="term" value="P:threonine biosynthetic process"/>
    <property type="evidence" value="ECO:0007669"/>
    <property type="project" value="UniProtKB-UniRule"/>
</dbReference>
<feature type="binding site" evidence="15">
    <location>
        <position position="151"/>
    </location>
    <ligand>
        <name>phosphate</name>
        <dbReference type="ChEBI" id="CHEBI:43474"/>
    </ligand>
</feature>
<comment type="similarity">
    <text evidence="4 15">Belongs to the aspartate-semialdehyde dehydrogenase family.</text>
</comment>
<comment type="subunit">
    <text evidence="5 15">Homodimer.</text>
</comment>
<feature type="active site" description="Acyl-thioester intermediate" evidence="15 16">
    <location>
        <position position="181"/>
    </location>
</feature>
<comment type="pathway">
    <text evidence="2 15">Amino-acid biosynthesis; L-lysine biosynthesis via DAP pathway; (S)-tetrahydrodipicolinate from L-aspartate: step 2/4.</text>
</comment>
<evidence type="ECO:0000313" key="19">
    <source>
        <dbReference type="EMBL" id="GHF62315.1"/>
    </source>
</evidence>
<reference evidence="19" key="2">
    <citation type="submission" date="2020-09" db="EMBL/GenBank/DDBJ databases">
        <authorList>
            <person name="Sun Q."/>
            <person name="Ohkuma M."/>
        </authorList>
    </citation>
    <scope>NUCLEOTIDE SEQUENCE</scope>
    <source>
        <strain evidence="19">JCM 4059</strain>
    </source>
</reference>
<dbReference type="Pfam" id="PF02774">
    <property type="entry name" value="Semialdhyde_dhC"/>
    <property type="match status" value="1"/>
</dbReference>
<feature type="active site" description="Proton acceptor" evidence="15 16">
    <location>
        <position position="306"/>
    </location>
</feature>
<dbReference type="AlphaFoldDB" id="A0A919EF58"/>
<feature type="binding site" evidence="15">
    <location>
        <begin position="63"/>
        <end position="66"/>
    </location>
    <ligand>
        <name>NADP(+)</name>
        <dbReference type="ChEBI" id="CHEBI:58349"/>
    </ligand>
</feature>
<keyword evidence="11 15" id="KW-0560">Oxidoreductase</keyword>
<keyword evidence="10 15" id="KW-0220">Diaminopimelate biosynthesis</keyword>
<evidence type="ECO:0000256" key="5">
    <source>
        <dbReference type="ARBA" id="ARBA00011738"/>
    </source>
</evidence>
<proteinExistence type="inferred from homology"/>
<keyword evidence="7 15" id="KW-0028">Amino-acid biosynthesis</keyword>
<dbReference type="InterPro" id="IPR036291">
    <property type="entry name" value="NAD(P)-bd_dom_sf"/>
</dbReference>
<evidence type="ECO:0000256" key="17">
    <source>
        <dbReference type="SAM" id="MobiDB-lite"/>
    </source>
</evidence>
<name>A0A919EF58_9ACTN</name>
<dbReference type="GO" id="GO:0051287">
    <property type="term" value="F:NAD binding"/>
    <property type="evidence" value="ECO:0007669"/>
    <property type="project" value="InterPro"/>
</dbReference>
<protein>
    <recommendedName>
        <fullName evidence="6 15">Aspartate-semialdehyde dehydrogenase</fullName>
        <shortName evidence="15">ASA dehydrogenase</shortName>
        <shortName evidence="15">ASADH</shortName>
        <ecNumber evidence="6 15">1.2.1.11</ecNumber>
    </recommendedName>
    <alternativeName>
        <fullName evidence="15">Aspartate-beta-semialdehyde dehydrogenase</fullName>
    </alternativeName>
</protein>
<dbReference type="CDD" id="cd18131">
    <property type="entry name" value="ASADH_C_bac_euk_like"/>
    <property type="match status" value="1"/>
</dbReference>
<dbReference type="GO" id="GO:0050661">
    <property type="term" value="F:NADP binding"/>
    <property type="evidence" value="ECO:0007669"/>
    <property type="project" value="UniProtKB-UniRule"/>
</dbReference>
<evidence type="ECO:0000256" key="14">
    <source>
        <dbReference type="ARBA" id="ARBA00047891"/>
    </source>
</evidence>
<comment type="caution">
    <text evidence="19">The sequence shown here is derived from an EMBL/GenBank/DDBJ whole genome shotgun (WGS) entry which is preliminary data.</text>
</comment>
<dbReference type="EMBL" id="BNBD01000012">
    <property type="protein sequence ID" value="GHF62315.1"/>
    <property type="molecule type" value="Genomic_DNA"/>
</dbReference>
<dbReference type="GO" id="GO:0071266">
    <property type="term" value="P:'de novo' L-methionine biosynthetic process"/>
    <property type="evidence" value="ECO:0007669"/>
    <property type="project" value="UniProtKB-UniRule"/>
</dbReference>
<dbReference type="GO" id="GO:0046983">
    <property type="term" value="F:protein dimerization activity"/>
    <property type="evidence" value="ECO:0007669"/>
    <property type="project" value="InterPro"/>
</dbReference>
<dbReference type="SMART" id="SM00859">
    <property type="entry name" value="Semialdhyde_dh"/>
    <property type="match status" value="1"/>
</dbReference>
<accession>A0A919EF58</accession>
<evidence type="ECO:0000256" key="12">
    <source>
        <dbReference type="ARBA" id="ARBA00023154"/>
    </source>
</evidence>
<dbReference type="InterPro" id="IPR012080">
    <property type="entry name" value="Asp_semialdehyde_DH"/>
</dbReference>
<dbReference type="InterPro" id="IPR012280">
    <property type="entry name" value="Semialdhyde_DH_dimer_dom"/>
</dbReference>
<dbReference type="PANTHER" id="PTHR46278:SF2">
    <property type="entry name" value="ASPARTATE-SEMIALDEHYDE DEHYDROGENASE"/>
    <property type="match status" value="1"/>
</dbReference>
<dbReference type="GO" id="GO:0009097">
    <property type="term" value="P:isoleucine biosynthetic process"/>
    <property type="evidence" value="ECO:0007669"/>
    <property type="project" value="UniProtKB-UniRule"/>
</dbReference>
<evidence type="ECO:0000256" key="6">
    <source>
        <dbReference type="ARBA" id="ARBA00013120"/>
    </source>
</evidence>
<sequence>MTAAHPVGRPGRPVPPGGTPPHGDAAQAPATGRTAPAAPAAPASPGVKPGRDGRPTLAVVGATGAVGAVLLEILSQRADVWGEIRLVASARSAGRKLTVRGEETEVVALGDDVFEGVDVAVFDVPDDVAARWAPVAAARGAVVVDNSAAFRMDPDVPLVVPEVNPHAARVRPRGIVANPNCATLSMIVAVGALHAAFGLRELVVSSYQAVSGAGRRGVDALRAQLAAVVGTDLGTHPGDLRRAVGEAAGPFPAPVALNVVPWIGEPGEDGWSSEELEVRAETRKILGLPGLRVSATCVRVPVVTTHSMSVHARFEREVSVPEAHEILANAPGVVLCDSPAEGEFPTPADAVGTDPTWAGRVRRSPDDPRALDLFLCGDNLRKGAALNAAQIAELVAAELTAPQYWGNV</sequence>
<feature type="binding site" evidence="15">
    <location>
        <position position="379"/>
    </location>
    <ligand>
        <name>NADP(+)</name>
        <dbReference type="ChEBI" id="CHEBI:58349"/>
    </ligand>
</feature>
<dbReference type="HAMAP" id="MF_02121">
    <property type="entry name" value="ASADH"/>
    <property type="match status" value="1"/>
</dbReference>
<keyword evidence="12 15" id="KW-0457">Lysine biosynthesis</keyword>
<evidence type="ECO:0000256" key="8">
    <source>
        <dbReference type="ARBA" id="ARBA00022697"/>
    </source>
</evidence>
<feature type="compositionally biased region" description="Low complexity" evidence="17">
    <location>
        <begin position="1"/>
        <end position="11"/>
    </location>
</feature>
<comment type="catalytic activity">
    <reaction evidence="14 15">
        <text>L-aspartate 4-semialdehyde + phosphate + NADP(+) = 4-phospho-L-aspartate + NADPH + H(+)</text>
        <dbReference type="Rhea" id="RHEA:24284"/>
        <dbReference type="ChEBI" id="CHEBI:15378"/>
        <dbReference type="ChEBI" id="CHEBI:43474"/>
        <dbReference type="ChEBI" id="CHEBI:57535"/>
        <dbReference type="ChEBI" id="CHEBI:57783"/>
        <dbReference type="ChEBI" id="CHEBI:58349"/>
        <dbReference type="ChEBI" id="CHEBI:537519"/>
        <dbReference type="EC" id="1.2.1.11"/>
    </reaction>
</comment>
<comment type="function">
    <text evidence="15">Catalyzes the NADPH-dependent formation of L-aspartate-semialdehyde (L-ASA) by the reductive dephosphorylation of L-aspartyl-4-phosphate.</text>
</comment>
<dbReference type="NCBIfam" id="NF011456">
    <property type="entry name" value="PRK14874.1"/>
    <property type="match status" value="1"/>
</dbReference>